<dbReference type="PANTHER" id="PTHR46413">
    <property type="entry name" value="HEAVY METAL-ASSOCIATED ISOPRENYLATED PLANT PROTEIN 6"/>
    <property type="match status" value="1"/>
</dbReference>
<dbReference type="Pfam" id="PF00403">
    <property type="entry name" value="HMA"/>
    <property type="match status" value="2"/>
</dbReference>
<feature type="region of interest" description="Disordered" evidence="2">
    <location>
        <begin position="1"/>
        <end position="24"/>
    </location>
</feature>
<feature type="region of interest" description="Disordered" evidence="2">
    <location>
        <begin position="210"/>
        <end position="257"/>
    </location>
</feature>
<dbReference type="GO" id="GO:0046872">
    <property type="term" value="F:metal ion binding"/>
    <property type="evidence" value="ECO:0007669"/>
    <property type="project" value="InterPro"/>
</dbReference>
<evidence type="ECO:0000313" key="4">
    <source>
        <dbReference type="EMBL" id="VFQ71526.1"/>
    </source>
</evidence>
<dbReference type="GO" id="GO:0009626">
    <property type="term" value="P:plant-type hypersensitive response"/>
    <property type="evidence" value="ECO:0007669"/>
    <property type="project" value="UniProtKB-KW"/>
</dbReference>
<feature type="compositionally biased region" description="Basic and acidic residues" evidence="2">
    <location>
        <begin position="210"/>
        <end position="241"/>
    </location>
</feature>
<dbReference type="CDD" id="cd00371">
    <property type="entry name" value="HMA"/>
    <property type="match status" value="2"/>
</dbReference>
<evidence type="ECO:0000256" key="1">
    <source>
        <dbReference type="ARBA" id="ARBA00004170"/>
    </source>
</evidence>
<comment type="subcellular location">
    <subcellularLocation>
        <location evidence="1">Membrane</location>
        <topology evidence="1">Peripheral membrane protein</topology>
    </subcellularLocation>
</comment>
<dbReference type="InterPro" id="IPR044594">
    <property type="entry name" value="HIPP01/3/5/6"/>
</dbReference>
<feature type="domain" description="HMA" evidence="3">
    <location>
        <begin position="26"/>
        <end position="89"/>
    </location>
</feature>
<dbReference type="Proteomes" id="UP000595140">
    <property type="component" value="Unassembled WGS sequence"/>
</dbReference>
<dbReference type="Gene3D" id="3.30.70.100">
    <property type="match status" value="2"/>
</dbReference>
<accession>A0A484L5C5</accession>
<organism evidence="4 5">
    <name type="scientific">Cuscuta campestris</name>
    <dbReference type="NCBI Taxonomy" id="132261"/>
    <lineage>
        <taxon>Eukaryota</taxon>
        <taxon>Viridiplantae</taxon>
        <taxon>Streptophyta</taxon>
        <taxon>Embryophyta</taxon>
        <taxon>Tracheophyta</taxon>
        <taxon>Spermatophyta</taxon>
        <taxon>Magnoliopsida</taxon>
        <taxon>eudicotyledons</taxon>
        <taxon>Gunneridae</taxon>
        <taxon>Pentapetalae</taxon>
        <taxon>asterids</taxon>
        <taxon>lamiids</taxon>
        <taxon>Solanales</taxon>
        <taxon>Convolvulaceae</taxon>
        <taxon>Cuscuteae</taxon>
        <taxon>Cuscuta</taxon>
        <taxon>Cuscuta subgen. Grammica</taxon>
        <taxon>Cuscuta sect. Cleistogrammica</taxon>
    </lineage>
</organism>
<protein>
    <recommendedName>
        <fullName evidence="3">HMA domain-containing protein</fullName>
    </recommendedName>
</protein>
<dbReference type="PANTHER" id="PTHR46413:SF34">
    <property type="entry name" value="HEAVY METAL-ASSOCIATED ISOPRENYLATED PLANT PROTEIN 3-LIKE"/>
    <property type="match status" value="1"/>
</dbReference>
<sequence>MGAAKKNAGGEQKKPDAGKKGGADSRISVVLKADFHCEGCVSKIVKAIRACDGVEDVKVDGATSKLTVTGKVDPAALREKVEAKTHRKVTVVSPEKGGGGDKVKDGGEKDKKKNNNKMKDGKTVEDSKGDDNDKKKEKDKPVAVVATAVLRMNLHCEGCIQKIQRIVSKTKGCQEVKMDKQKETVTVTGTMDVKALTESLKKHLKREVEVVAPPKKEGGEKKEKGGGGEKEKGKGGGKKEGGGGGGGGGGEKSKAAVEEANKMQVQVGYPYVYGPGPGYVVDPIYYNYPPAPQMFSDENPNACTIM</sequence>
<keyword evidence="5" id="KW-1185">Reference proteome</keyword>
<dbReference type="PROSITE" id="PS50846">
    <property type="entry name" value="HMA_2"/>
    <property type="match status" value="2"/>
</dbReference>
<feature type="compositionally biased region" description="Basic and acidic residues" evidence="2">
    <location>
        <begin position="11"/>
        <end position="23"/>
    </location>
</feature>
<feature type="compositionally biased region" description="Basic and acidic residues" evidence="2">
    <location>
        <begin position="98"/>
        <end position="140"/>
    </location>
</feature>
<dbReference type="EMBL" id="OOIL02001024">
    <property type="protein sequence ID" value="VFQ71526.1"/>
    <property type="molecule type" value="Genomic_DNA"/>
</dbReference>
<dbReference type="SUPFAM" id="SSF55008">
    <property type="entry name" value="HMA, heavy metal-associated domain"/>
    <property type="match status" value="2"/>
</dbReference>
<dbReference type="OrthoDB" id="773760at2759"/>
<evidence type="ECO:0000259" key="3">
    <source>
        <dbReference type="PROSITE" id="PS50846"/>
    </source>
</evidence>
<evidence type="ECO:0000256" key="2">
    <source>
        <dbReference type="SAM" id="MobiDB-lite"/>
    </source>
</evidence>
<gene>
    <name evidence="4" type="ORF">CCAM_LOCUS13302</name>
</gene>
<dbReference type="InterPro" id="IPR006121">
    <property type="entry name" value="HMA_dom"/>
</dbReference>
<dbReference type="GO" id="GO:0016020">
    <property type="term" value="C:membrane"/>
    <property type="evidence" value="ECO:0007669"/>
    <property type="project" value="UniProtKB-SubCell"/>
</dbReference>
<evidence type="ECO:0000313" key="5">
    <source>
        <dbReference type="Proteomes" id="UP000595140"/>
    </source>
</evidence>
<dbReference type="InterPro" id="IPR036163">
    <property type="entry name" value="HMA_dom_sf"/>
</dbReference>
<name>A0A484L5C5_9ASTE</name>
<feature type="domain" description="HMA" evidence="3">
    <location>
        <begin position="145"/>
        <end position="212"/>
    </location>
</feature>
<reference evidence="4 5" key="1">
    <citation type="submission" date="2018-04" db="EMBL/GenBank/DDBJ databases">
        <authorList>
            <person name="Vogel A."/>
        </authorList>
    </citation>
    <scope>NUCLEOTIDE SEQUENCE [LARGE SCALE GENOMIC DNA]</scope>
</reference>
<feature type="region of interest" description="Disordered" evidence="2">
    <location>
        <begin position="83"/>
        <end position="140"/>
    </location>
</feature>
<dbReference type="AlphaFoldDB" id="A0A484L5C5"/>
<proteinExistence type="predicted"/>